<dbReference type="EMBL" id="BJZO01000032">
    <property type="protein sequence ID" value="GEO81291.1"/>
    <property type="molecule type" value="Genomic_DNA"/>
</dbReference>
<evidence type="ECO:0000256" key="1">
    <source>
        <dbReference type="SAM" id="Phobius"/>
    </source>
</evidence>
<keyword evidence="1" id="KW-0472">Membrane</keyword>
<proteinExistence type="predicted"/>
<dbReference type="AlphaFoldDB" id="A0A512H779"/>
<keyword evidence="1" id="KW-0812">Transmembrane</keyword>
<evidence type="ECO:0000313" key="3">
    <source>
        <dbReference type="Proteomes" id="UP000321567"/>
    </source>
</evidence>
<comment type="caution">
    <text evidence="2">The sequence shown here is derived from an EMBL/GenBank/DDBJ whole genome shotgun (WGS) entry which is preliminary data.</text>
</comment>
<keyword evidence="1" id="KW-1133">Transmembrane helix</keyword>
<keyword evidence="3" id="KW-1185">Reference proteome</keyword>
<gene>
    <name evidence="2" type="ORF">ROR02_14220</name>
</gene>
<name>A0A512H779_9PROT</name>
<feature type="transmembrane region" description="Helical" evidence="1">
    <location>
        <begin position="177"/>
        <end position="195"/>
    </location>
</feature>
<protein>
    <submittedName>
        <fullName evidence="2">Uncharacterized protein</fullName>
    </submittedName>
</protein>
<accession>A0A512H779</accession>
<evidence type="ECO:0000313" key="2">
    <source>
        <dbReference type="EMBL" id="GEO81291.1"/>
    </source>
</evidence>
<sequence>MKLSLLGLIGLGILGSVVLAVGLVIALTTLKANDNLLALSESRWAFVARQVEAQIQTGFSLGLDLDSQTNIGQVLNTVAERNQRLESIEVFDETGKVLFAAGPHPVRPRVPESVRATILAQPAGTIWNARDRDGLHSGLALVNSFGQTDGGLVLVSSRGALDAIAGRIFADILRGCLPIAAVAAAIALMAVWVVFAGSRHSFNRACAGLEGLEQRQTPAFDPDPDSPVEQAVGAFRDHVGVGWQALDAARQRLDDLEK</sequence>
<dbReference type="Proteomes" id="UP000321567">
    <property type="component" value="Unassembled WGS sequence"/>
</dbReference>
<organism evidence="2 3">
    <name type="scientific">Pararhodospirillum oryzae</name>
    <dbReference type="NCBI Taxonomy" id="478448"/>
    <lineage>
        <taxon>Bacteria</taxon>
        <taxon>Pseudomonadati</taxon>
        <taxon>Pseudomonadota</taxon>
        <taxon>Alphaproteobacteria</taxon>
        <taxon>Rhodospirillales</taxon>
        <taxon>Rhodospirillaceae</taxon>
        <taxon>Pararhodospirillum</taxon>
    </lineage>
</organism>
<reference evidence="2 3" key="1">
    <citation type="submission" date="2019-07" db="EMBL/GenBank/DDBJ databases">
        <title>Whole genome shotgun sequence of Rhodospirillum oryzae NBRC 107573.</title>
        <authorList>
            <person name="Hosoyama A."/>
            <person name="Uohara A."/>
            <person name="Ohji S."/>
            <person name="Ichikawa N."/>
        </authorList>
    </citation>
    <scope>NUCLEOTIDE SEQUENCE [LARGE SCALE GENOMIC DNA]</scope>
    <source>
        <strain evidence="2 3">NBRC 107573</strain>
    </source>
</reference>
<dbReference type="OrthoDB" id="7334386at2"/>
<dbReference type="RefSeq" id="WP_147163330.1">
    <property type="nucleotide sequence ID" value="NZ_BJZO01000032.1"/>
</dbReference>